<sequence>MTAASPLHVELPSSSQLKSLSDSPPTPYTPQSSVSLHKNSDSASMSSAKVPRSPGSPHPSQNAASPERAENEEGGQKAVFAERGIAEDEAQTQEIELPEMSVAPPDTLPPSPPLTEIEGRDEDEAKPASVSQPPPKPGSHLPEEDITNWQSSVDGRDGSYHEDDLGYSTGNEVTPIDGHGFGTRPEGVVRDRQSESSAAQDILHPLRFDVHPPSPPLWEVIQPPNHNNNGPTQGALSPSNGPRGYRAQKAAYVIISFWLQSLVNLRYSLPAGPPVR</sequence>
<dbReference type="Proteomes" id="UP000308730">
    <property type="component" value="Unassembled WGS sequence"/>
</dbReference>
<evidence type="ECO:0000256" key="1">
    <source>
        <dbReference type="SAM" id="MobiDB-lite"/>
    </source>
</evidence>
<dbReference type="OrthoDB" id="2190159at2759"/>
<keyword evidence="3" id="KW-1185">Reference proteome</keyword>
<reference evidence="2 3" key="1">
    <citation type="submission" date="2019-02" db="EMBL/GenBank/DDBJ databases">
        <title>Genome sequencing of the rare red list fungi Antrodiella citrinella (Flaviporus citrinellus).</title>
        <authorList>
            <person name="Buettner E."/>
            <person name="Kellner H."/>
        </authorList>
    </citation>
    <scope>NUCLEOTIDE SEQUENCE [LARGE SCALE GENOMIC DNA]</scope>
    <source>
        <strain evidence="2 3">DSM 108506</strain>
    </source>
</reference>
<feature type="region of interest" description="Disordered" evidence="1">
    <location>
        <begin position="224"/>
        <end position="243"/>
    </location>
</feature>
<feature type="compositionally biased region" description="Basic and acidic residues" evidence="1">
    <location>
        <begin position="154"/>
        <end position="164"/>
    </location>
</feature>
<feature type="region of interest" description="Disordered" evidence="1">
    <location>
        <begin position="1"/>
        <end position="201"/>
    </location>
</feature>
<evidence type="ECO:0000313" key="3">
    <source>
        <dbReference type="Proteomes" id="UP000308730"/>
    </source>
</evidence>
<organism evidence="2 3">
    <name type="scientific">Antrodiella citrinella</name>
    <dbReference type="NCBI Taxonomy" id="2447956"/>
    <lineage>
        <taxon>Eukaryota</taxon>
        <taxon>Fungi</taxon>
        <taxon>Dikarya</taxon>
        <taxon>Basidiomycota</taxon>
        <taxon>Agaricomycotina</taxon>
        <taxon>Agaricomycetes</taxon>
        <taxon>Polyporales</taxon>
        <taxon>Steccherinaceae</taxon>
        <taxon>Antrodiella</taxon>
    </lineage>
</organism>
<evidence type="ECO:0000313" key="2">
    <source>
        <dbReference type="EMBL" id="THH30399.1"/>
    </source>
</evidence>
<name>A0A4S4MVN4_9APHY</name>
<dbReference type="EMBL" id="SGPM01000083">
    <property type="protein sequence ID" value="THH30399.1"/>
    <property type="molecule type" value="Genomic_DNA"/>
</dbReference>
<accession>A0A4S4MVN4</accession>
<feature type="compositionally biased region" description="Polar residues" evidence="1">
    <location>
        <begin position="29"/>
        <end position="47"/>
    </location>
</feature>
<dbReference type="AlphaFoldDB" id="A0A4S4MVN4"/>
<protein>
    <submittedName>
        <fullName evidence="2">Uncharacterized protein</fullName>
    </submittedName>
</protein>
<comment type="caution">
    <text evidence="2">The sequence shown here is derived from an EMBL/GenBank/DDBJ whole genome shotgun (WGS) entry which is preliminary data.</text>
</comment>
<feature type="compositionally biased region" description="Low complexity" evidence="1">
    <location>
        <begin position="11"/>
        <end position="23"/>
    </location>
</feature>
<feature type="compositionally biased region" description="Polar residues" evidence="1">
    <location>
        <begin position="224"/>
        <end position="240"/>
    </location>
</feature>
<gene>
    <name evidence="2" type="ORF">EUX98_g3809</name>
</gene>
<proteinExistence type="predicted"/>